<protein>
    <recommendedName>
        <fullName evidence="4">Knottin scorpion toxin-like domain-containing protein</fullName>
    </recommendedName>
</protein>
<dbReference type="GO" id="GO:0006952">
    <property type="term" value="P:defense response"/>
    <property type="evidence" value="ECO:0000318"/>
    <property type="project" value="GO_Central"/>
</dbReference>
<gene>
    <name evidence="2" type="ORF">SORBI_3009G169500</name>
</gene>
<reference evidence="2 3" key="1">
    <citation type="journal article" date="2009" name="Nature">
        <title>The Sorghum bicolor genome and the diversification of grasses.</title>
        <authorList>
            <person name="Paterson A.H."/>
            <person name="Bowers J.E."/>
            <person name="Bruggmann R."/>
            <person name="Dubchak I."/>
            <person name="Grimwood J."/>
            <person name="Gundlach H."/>
            <person name="Haberer G."/>
            <person name="Hellsten U."/>
            <person name="Mitros T."/>
            <person name="Poliakov A."/>
            <person name="Schmutz J."/>
            <person name="Spannagl M."/>
            <person name="Tang H."/>
            <person name="Wang X."/>
            <person name="Wicker T."/>
            <person name="Bharti A.K."/>
            <person name="Chapman J."/>
            <person name="Feltus F.A."/>
            <person name="Gowik U."/>
            <person name="Grigoriev I.V."/>
            <person name="Lyons E."/>
            <person name="Maher C.A."/>
            <person name="Martis M."/>
            <person name="Narechania A."/>
            <person name="Otillar R.P."/>
            <person name="Penning B.W."/>
            <person name="Salamov A.A."/>
            <person name="Wang Y."/>
            <person name="Zhang L."/>
            <person name="Carpita N.C."/>
            <person name="Freeling M."/>
            <person name="Gingle A.R."/>
            <person name="Hash C.T."/>
            <person name="Keller B."/>
            <person name="Klein P."/>
            <person name="Kresovich S."/>
            <person name="McCann M.C."/>
            <person name="Ming R."/>
            <person name="Peterson D.G."/>
            <person name="Mehboob-ur-Rahman"/>
            <person name="Ware D."/>
            <person name="Westhoff P."/>
            <person name="Mayer K.F."/>
            <person name="Messing J."/>
            <person name="Rokhsar D.S."/>
        </authorList>
    </citation>
    <scope>NUCLEOTIDE SEQUENCE [LARGE SCALE GENOMIC DNA]</scope>
    <source>
        <strain evidence="3">cv. BTx623</strain>
    </source>
</reference>
<dbReference type="EMBL" id="CM000768">
    <property type="protein sequence ID" value="KXG22193.1"/>
    <property type="molecule type" value="Genomic_DNA"/>
</dbReference>
<evidence type="ECO:0000313" key="2">
    <source>
        <dbReference type="EMBL" id="KXG22193.1"/>
    </source>
</evidence>
<feature type="signal peptide" evidence="1">
    <location>
        <begin position="1"/>
        <end position="29"/>
    </location>
</feature>
<dbReference type="FunCoup" id="A0A1B6P946">
    <property type="interactions" value="819"/>
</dbReference>
<dbReference type="Gramene" id="KXG22193">
    <property type="protein sequence ID" value="KXG22193"/>
    <property type="gene ID" value="SORBI_3009G169500"/>
</dbReference>
<accession>A0A1B6P946</accession>
<dbReference type="AlphaFoldDB" id="A0A1B6P946"/>
<dbReference type="InParanoid" id="A0A1B6P946"/>
<evidence type="ECO:0000313" key="3">
    <source>
        <dbReference type="Proteomes" id="UP000000768"/>
    </source>
</evidence>
<dbReference type="OMA" id="DLVPFCY"/>
<name>A0A1B6P946_SORBI</name>
<sequence length="79" mass="8834">MEMTSKAMASGLLVLMLLMNIGFVLPVRADCWSETSDVCTKTHNCRSNCQGRGQADGKCKWEFPDLVPFCYCLRPNCNP</sequence>
<keyword evidence="1" id="KW-0732">Signal</keyword>
<evidence type="ECO:0008006" key="4">
    <source>
        <dbReference type="Google" id="ProtNLM"/>
    </source>
</evidence>
<reference evidence="3" key="2">
    <citation type="journal article" date="2018" name="Plant J.">
        <title>The Sorghum bicolor reference genome: improved assembly, gene annotations, a transcriptome atlas, and signatures of genome organization.</title>
        <authorList>
            <person name="McCormick R.F."/>
            <person name="Truong S.K."/>
            <person name="Sreedasyam A."/>
            <person name="Jenkins J."/>
            <person name="Shu S."/>
            <person name="Sims D."/>
            <person name="Kennedy M."/>
            <person name="Amirebrahimi M."/>
            <person name="Weers B.D."/>
            <person name="McKinley B."/>
            <person name="Mattison A."/>
            <person name="Morishige D.T."/>
            <person name="Grimwood J."/>
            <person name="Schmutz J."/>
            <person name="Mullet J.E."/>
        </authorList>
    </citation>
    <scope>NUCLEOTIDE SEQUENCE [LARGE SCALE GENOMIC DNA]</scope>
    <source>
        <strain evidence="3">cv. BTx623</strain>
    </source>
</reference>
<keyword evidence="3" id="KW-1185">Reference proteome</keyword>
<proteinExistence type="predicted"/>
<feature type="chain" id="PRO_5008588752" description="Knottin scorpion toxin-like domain-containing protein" evidence="1">
    <location>
        <begin position="30"/>
        <end position="79"/>
    </location>
</feature>
<dbReference type="Proteomes" id="UP000000768">
    <property type="component" value="Chromosome 9"/>
</dbReference>
<organism evidence="2 3">
    <name type="scientific">Sorghum bicolor</name>
    <name type="common">Sorghum</name>
    <name type="synonym">Sorghum vulgare</name>
    <dbReference type="NCBI Taxonomy" id="4558"/>
    <lineage>
        <taxon>Eukaryota</taxon>
        <taxon>Viridiplantae</taxon>
        <taxon>Streptophyta</taxon>
        <taxon>Embryophyta</taxon>
        <taxon>Tracheophyta</taxon>
        <taxon>Spermatophyta</taxon>
        <taxon>Magnoliopsida</taxon>
        <taxon>Liliopsida</taxon>
        <taxon>Poales</taxon>
        <taxon>Poaceae</taxon>
        <taxon>PACMAD clade</taxon>
        <taxon>Panicoideae</taxon>
        <taxon>Andropogonodae</taxon>
        <taxon>Andropogoneae</taxon>
        <taxon>Sorghinae</taxon>
        <taxon>Sorghum</taxon>
    </lineage>
</organism>
<evidence type="ECO:0000256" key="1">
    <source>
        <dbReference type="SAM" id="SignalP"/>
    </source>
</evidence>